<dbReference type="EMBL" id="PQWM01000049">
    <property type="protein sequence ID" value="RDZ07955.1"/>
    <property type="molecule type" value="Genomic_DNA"/>
</dbReference>
<dbReference type="InterPro" id="IPR014044">
    <property type="entry name" value="CAP_dom"/>
</dbReference>
<dbReference type="InterPro" id="IPR014258">
    <property type="entry name" value="CAP_domain_YkwD-like"/>
</dbReference>
<evidence type="ECO:0000256" key="2">
    <source>
        <dbReference type="SAM" id="SignalP"/>
    </source>
</evidence>
<protein>
    <recommendedName>
        <fullName evidence="3">SCP domain-containing protein</fullName>
    </recommendedName>
</protein>
<dbReference type="InterPro" id="IPR035940">
    <property type="entry name" value="CAP_sf"/>
</dbReference>
<evidence type="ECO:0000259" key="3">
    <source>
        <dbReference type="Pfam" id="PF00188"/>
    </source>
</evidence>
<accession>A0A3D8WV12</accession>
<dbReference type="SUPFAM" id="SSF55797">
    <property type="entry name" value="PR-1-like"/>
    <property type="match status" value="1"/>
</dbReference>
<dbReference type="Gene3D" id="3.40.33.10">
    <property type="entry name" value="CAP"/>
    <property type="match status" value="1"/>
</dbReference>
<keyword evidence="2" id="KW-0732">Signal</keyword>
<feature type="domain" description="SCP" evidence="3">
    <location>
        <begin position="131"/>
        <end position="245"/>
    </location>
</feature>
<name>A0A3D8WV12_PRIMG</name>
<feature type="compositionally biased region" description="Low complexity" evidence="1">
    <location>
        <begin position="60"/>
        <end position="91"/>
    </location>
</feature>
<evidence type="ECO:0000313" key="4">
    <source>
        <dbReference type="EMBL" id="RDZ07955.1"/>
    </source>
</evidence>
<feature type="region of interest" description="Disordered" evidence="1">
    <location>
        <begin position="60"/>
        <end position="125"/>
    </location>
</feature>
<feature type="signal peptide" evidence="2">
    <location>
        <begin position="1"/>
        <end position="26"/>
    </location>
</feature>
<organism evidence="4 5">
    <name type="scientific">Priestia megaterium</name>
    <name type="common">Bacillus megaterium</name>
    <dbReference type="NCBI Taxonomy" id="1404"/>
    <lineage>
        <taxon>Bacteria</taxon>
        <taxon>Bacillati</taxon>
        <taxon>Bacillota</taxon>
        <taxon>Bacilli</taxon>
        <taxon>Bacillales</taxon>
        <taxon>Bacillaceae</taxon>
        <taxon>Priestia</taxon>
    </lineage>
</organism>
<comment type="caution">
    <text evidence="4">The sequence shown here is derived from an EMBL/GenBank/DDBJ whole genome shotgun (WGS) entry which is preliminary data.</text>
</comment>
<dbReference type="CDD" id="cd05379">
    <property type="entry name" value="CAP_bacterial"/>
    <property type="match status" value="1"/>
</dbReference>
<proteinExistence type="predicted"/>
<evidence type="ECO:0000256" key="1">
    <source>
        <dbReference type="SAM" id="MobiDB-lite"/>
    </source>
</evidence>
<feature type="compositionally biased region" description="Polar residues" evidence="1">
    <location>
        <begin position="100"/>
        <end position="112"/>
    </location>
</feature>
<feature type="chain" id="PRO_5017755936" description="SCP domain-containing protein" evidence="2">
    <location>
        <begin position="27"/>
        <end position="248"/>
    </location>
</feature>
<gene>
    <name evidence="4" type="ORF">C3744_26575</name>
</gene>
<sequence length="248" mass="27314">MKKRFRIATVAGAVSLGLLTAGQANAAAPDCNTPKQINIKDAQAAQNINVDELLKKFNAQGQSAQAAAPQQETQAPEQAEAAPQEQTQAPEQSEEAKAPEQTQQNTKAQQSENTDKAEQTKDASQFEQKVVDLVNQEREKQGLKPLTLNKKLSDVARTKSKDMMDKGYFDHNSPTYGSPFDMMKQFGIEYTTAGENIAKGQQSPEDVMNAWMNSDGHRKNILNPDFTEIGVGYVKGDTTYWTQQFIGK</sequence>
<evidence type="ECO:0000313" key="5">
    <source>
        <dbReference type="Proteomes" id="UP000256519"/>
    </source>
</evidence>
<dbReference type="PANTHER" id="PTHR31157">
    <property type="entry name" value="SCP DOMAIN-CONTAINING PROTEIN"/>
    <property type="match status" value="1"/>
</dbReference>
<dbReference type="NCBIfam" id="TIGR02909">
    <property type="entry name" value="spore_YkwD"/>
    <property type="match status" value="1"/>
</dbReference>
<dbReference type="Pfam" id="PF00188">
    <property type="entry name" value="CAP"/>
    <property type="match status" value="1"/>
</dbReference>
<dbReference type="AlphaFoldDB" id="A0A3D8WV12"/>
<dbReference type="RefSeq" id="WP_116078078.1">
    <property type="nucleotide sequence ID" value="NZ_CP187630.1"/>
</dbReference>
<dbReference type="Proteomes" id="UP000256519">
    <property type="component" value="Unassembled WGS sequence"/>
</dbReference>
<dbReference type="PANTHER" id="PTHR31157:SF1">
    <property type="entry name" value="SCP DOMAIN-CONTAINING PROTEIN"/>
    <property type="match status" value="1"/>
</dbReference>
<reference evidence="4 5" key="1">
    <citation type="journal article" date="2018" name="Appl. Environ. Microbiol.">
        <title>Antimicrobial susceptibility testing and tentative epidemiological cut-off values of five Bacillus species relevant for use as animal feed additives or for plant protection.</title>
        <authorList>
            <person name="Agerso Y."/>
            <person name="Stuer-Lauridsen B."/>
            <person name="Bjerre K."/>
            <person name="Jensen M.G."/>
            <person name="Johansen E."/>
            <person name="Bennedsen M."/>
            <person name="Brockmann E."/>
            <person name="Nielsen B."/>
        </authorList>
    </citation>
    <scope>NUCLEOTIDE SEQUENCE [LARGE SCALE GENOMIC DNA]</scope>
    <source>
        <strain evidence="4 5">CHCC20162</strain>
    </source>
</reference>